<dbReference type="GO" id="GO:0016423">
    <property type="term" value="F:tRNA (guanine) methyltransferase activity"/>
    <property type="evidence" value="ECO:0007669"/>
    <property type="project" value="TreeGrafter"/>
</dbReference>
<dbReference type="SUPFAM" id="SSF48371">
    <property type="entry name" value="ARM repeat"/>
    <property type="match status" value="2"/>
</dbReference>
<dbReference type="GO" id="GO:0030488">
    <property type="term" value="P:tRNA methylation"/>
    <property type="evidence" value="ECO:0007669"/>
    <property type="project" value="TreeGrafter"/>
</dbReference>
<dbReference type="Gene3D" id="3.40.50.150">
    <property type="entry name" value="Vaccinia Virus protein VP39"/>
    <property type="match status" value="1"/>
</dbReference>
<feature type="domain" description="Ribosomal RNA large subunit methyltransferase K/L-like methyltransferase" evidence="1">
    <location>
        <begin position="449"/>
        <end position="592"/>
    </location>
</feature>
<dbReference type="EMBL" id="JACEOL010000071">
    <property type="protein sequence ID" value="MBA4603810.1"/>
    <property type="molecule type" value="Genomic_DNA"/>
</dbReference>
<sequence length="628" mass="70176">MADREVLSSALMDLTKGKEKSRMKVAKKFSSASTKAKREVILRGLKSKDHKVRRTTLALIGEMQDSQFIDEVTKGLKDRYTDVIQMAVWSIGRLKWKKALPDLIHLVKKGYGFKVIKTVVWAFGEIGDKSVIPILREMLEDASARLSEGILVCGIKLGHDAFVELIQSLNCDLPSVQSALRDASFASGQIRGAFIRAVTKTKDTNVLKSLLNALPYVTLHDADYKRLLDDKREVVRIAVYQSISNSALPKAIKQSYLVKKALSDESNKIVMAALENLLPYVDESVVVKRNIESVANHHPSPKVRDLANGLLEQHEKYQQVGRLVPKWGHFLLETLPGLERFVGMETDILGIEFEKGKTGNGWMKIKLGENDSSLEDLKKLHTVARICGVVSITNDVAGTKINPFIEEIISDVRAETFSFEQAKIDNNTFELMTTIAEREMVRPSRKLRATSLDWRVARAMVLCSNPKTDDVFVDPTCGSGTLLLDRMMIGPYEKLVGGDRDSEAIETAKRNLQGVNNVQLYQWDAASMKLENESVTVIAANLPFGRRVGSHEGNVDLYPSLLKEIMRVLRGNGRVVLLTQEVKLLLDTIKPFKRKVVVELDQPVEMGGLTPHIICLRKKSEPPLHTAN</sequence>
<dbReference type="Proteomes" id="UP000538292">
    <property type="component" value="Unassembled WGS sequence"/>
</dbReference>
<evidence type="ECO:0000259" key="1">
    <source>
        <dbReference type="Pfam" id="PF01170"/>
    </source>
</evidence>
<evidence type="ECO:0000313" key="3">
    <source>
        <dbReference type="Proteomes" id="UP000538292"/>
    </source>
</evidence>
<dbReference type="Pfam" id="PF13646">
    <property type="entry name" value="HEAT_2"/>
    <property type="match status" value="1"/>
</dbReference>
<dbReference type="PANTHER" id="PTHR14911:SF13">
    <property type="entry name" value="TRNA (GUANINE(6)-N2)-METHYLTRANSFERASE THUMP3"/>
    <property type="match status" value="1"/>
</dbReference>
<dbReference type="InterPro" id="IPR029063">
    <property type="entry name" value="SAM-dependent_MTases_sf"/>
</dbReference>
<reference evidence="2 3" key="1">
    <citation type="submission" date="2020-07" db="EMBL/GenBank/DDBJ databases">
        <title>Thermoactinomyces phylogeny.</title>
        <authorList>
            <person name="Dunlap C."/>
        </authorList>
    </citation>
    <scope>NUCLEOTIDE SEQUENCE [LARGE SCALE GENOMIC DNA]</scope>
    <source>
        <strain evidence="2 3">AMNI-1</strain>
    </source>
</reference>
<name>A0A7W1XV40_9BACL</name>
<dbReference type="Gene3D" id="1.25.10.10">
    <property type="entry name" value="Leucine-rich Repeat Variant"/>
    <property type="match status" value="1"/>
</dbReference>
<dbReference type="InterPro" id="IPR000241">
    <property type="entry name" value="RlmKL-like_Mtase"/>
</dbReference>
<keyword evidence="3" id="KW-1185">Reference proteome</keyword>
<dbReference type="CDD" id="cd02440">
    <property type="entry name" value="AdoMet_MTases"/>
    <property type="match status" value="1"/>
</dbReference>
<dbReference type="InterPro" id="IPR011989">
    <property type="entry name" value="ARM-like"/>
</dbReference>
<dbReference type="SUPFAM" id="SSF53335">
    <property type="entry name" value="S-adenosyl-L-methionine-dependent methyltransferases"/>
    <property type="match status" value="1"/>
</dbReference>
<dbReference type="AlphaFoldDB" id="A0A7W1XV40"/>
<evidence type="ECO:0000313" key="2">
    <source>
        <dbReference type="EMBL" id="MBA4603810.1"/>
    </source>
</evidence>
<accession>A0A7W1XV40</accession>
<organism evidence="2 3">
    <name type="scientific">Thermoactinomyces mirandus</name>
    <dbReference type="NCBI Taxonomy" id="2756294"/>
    <lineage>
        <taxon>Bacteria</taxon>
        <taxon>Bacillati</taxon>
        <taxon>Bacillota</taxon>
        <taxon>Bacilli</taxon>
        <taxon>Bacillales</taxon>
        <taxon>Thermoactinomycetaceae</taxon>
        <taxon>Thermoactinomyces</taxon>
    </lineage>
</organism>
<dbReference type="RefSeq" id="WP_181742282.1">
    <property type="nucleotide sequence ID" value="NZ_JACEOL010000071.1"/>
</dbReference>
<gene>
    <name evidence="2" type="ORF">H2C83_16205</name>
</gene>
<proteinExistence type="predicted"/>
<dbReference type="PANTHER" id="PTHR14911">
    <property type="entry name" value="THUMP DOMAIN-CONTAINING"/>
    <property type="match status" value="1"/>
</dbReference>
<dbReference type="InterPro" id="IPR016024">
    <property type="entry name" value="ARM-type_fold"/>
</dbReference>
<comment type="caution">
    <text evidence="2">The sequence shown here is derived from an EMBL/GenBank/DDBJ whole genome shotgun (WGS) entry which is preliminary data.</text>
</comment>
<dbReference type="Pfam" id="PF01170">
    <property type="entry name" value="UPF0020"/>
    <property type="match status" value="1"/>
</dbReference>
<protein>
    <submittedName>
        <fullName evidence="2">HEAT repeat domain-containing protein</fullName>
    </submittedName>
</protein>